<evidence type="ECO:0000256" key="3">
    <source>
        <dbReference type="ARBA" id="ARBA00013252"/>
    </source>
</evidence>
<dbReference type="PANTHER" id="PTHR12599:SF0">
    <property type="entry name" value="PTERIN-4-ALPHA-CARBINOLAMINE DEHYDRATASE"/>
    <property type="match status" value="1"/>
</dbReference>
<evidence type="ECO:0000313" key="6">
    <source>
        <dbReference type="EMBL" id="WZH41411.1"/>
    </source>
</evidence>
<dbReference type="SUPFAM" id="SSF55248">
    <property type="entry name" value="PCD-like"/>
    <property type="match status" value="1"/>
</dbReference>
<comment type="catalytic activity">
    <reaction evidence="1">
        <text>(4aS,6R)-4a-hydroxy-L-erythro-5,6,7,8-tetrahydrobiopterin = (6R)-L-erythro-6,7-dihydrobiopterin + H2O</text>
        <dbReference type="Rhea" id="RHEA:11920"/>
        <dbReference type="ChEBI" id="CHEBI:15377"/>
        <dbReference type="ChEBI" id="CHEBI:15642"/>
        <dbReference type="ChEBI" id="CHEBI:43120"/>
        <dbReference type="EC" id="4.2.1.96"/>
    </reaction>
</comment>
<accession>A0ABZ2WLJ7</accession>
<dbReference type="InterPro" id="IPR036428">
    <property type="entry name" value="PCD_sf"/>
</dbReference>
<dbReference type="Pfam" id="PF01329">
    <property type="entry name" value="Pterin_4a"/>
    <property type="match status" value="1"/>
</dbReference>
<dbReference type="CDD" id="cd00488">
    <property type="entry name" value="PCD_DCoH"/>
    <property type="match status" value="1"/>
</dbReference>
<organism evidence="6 7">
    <name type="scientific">Fusarium acuminatum</name>
    <dbReference type="NCBI Taxonomy" id="5515"/>
    <lineage>
        <taxon>Eukaryota</taxon>
        <taxon>Fungi</taxon>
        <taxon>Dikarya</taxon>
        <taxon>Ascomycota</taxon>
        <taxon>Pezizomycotina</taxon>
        <taxon>Sordariomycetes</taxon>
        <taxon>Hypocreomycetidae</taxon>
        <taxon>Hypocreales</taxon>
        <taxon>Nectriaceae</taxon>
        <taxon>Fusarium</taxon>
        <taxon>Fusarium tricinctum species complex</taxon>
    </lineage>
</organism>
<dbReference type="InterPro" id="IPR001533">
    <property type="entry name" value="Pterin_deHydtase"/>
</dbReference>
<dbReference type="EMBL" id="CP151260">
    <property type="protein sequence ID" value="WZH41411.1"/>
    <property type="molecule type" value="Genomic_DNA"/>
</dbReference>
<gene>
    <name evidence="6" type="ORF">QYS62_002357</name>
</gene>
<evidence type="ECO:0000313" key="7">
    <source>
        <dbReference type="Proteomes" id="UP001489902"/>
    </source>
</evidence>
<keyword evidence="7" id="KW-1185">Reference proteome</keyword>
<protein>
    <recommendedName>
        <fullName evidence="3">4a-hydroxytetrahydrobiopterin dehydratase</fullName>
        <ecNumber evidence="3">4.2.1.96</ecNumber>
    </recommendedName>
    <alternativeName>
        <fullName evidence="5">4-alpha-hydroxy-tetrahydropterin dehydratase</fullName>
    </alternativeName>
</protein>
<comment type="similarity">
    <text evidence="2">Belongs to the pterin-4-alpha-carbinolamine dehydratase family.</text>
</comment>
<evidence type="ECO:0000256" key="1">
    <source>
        <dbReference type="ARBA" id="ARBA00001554"/>
    </source>
</evidence>
<evidence type="ECO:0000256" key="2">
    <source>
        <dbReference type="ARBA" id="ARBA00006472"/>
    </source>
</evidence>
<dbReference type="Proteomes" id="UP001489902">
    <property type="component" value="Chromosome 1"/>
</dbReference>
<name>A0ABZ2WLJ7_9HYPO</name>
<keyword evidence="4" id="KW-0456">Lyase</keyword>
<dbReference type="EC" id="4.2.1.96" evidence="3"/>
<dbReference type="PANTHER" id="PTHR12599">
    <property type="entry name" value="PTERIN-4-ALPHA-CARBINOLAMINE DEHYDRATASE"/>
    <property type="match status" value="1"/>
</dbReference>
<proteinExistence type="inferred from homology"/>
<evidence type="ECO:0000256" key="4">
    <source>
        <dbReference type="ARBA" id="ARBA00023239"/>
    </source>
</evidence>
<sequence>MSQPQFSAGTNAASVTPALNALLTSEGGRWTLAKDGTALERQFKFKTFAKTWVYNTTFIRWTTHNPAGLSDKDITMAAQCDVLAKHLGELAPEPEPTAAAETEDQSCAIRGLADRAAGAAGDCCTPKKST</sequence>
<reference evidence="6 7" key="1">
    <citation type="submission" date="2024-04" db="EMBL/GenBank/DDBJ databases">
        <title>Complete genome sequence of Fusarium acuminatum.</title>
        <authorList>
            <person name="Lan B."/>
        </authorList>
    </citation>
    <scope>NUCLEOTIDE SEQUENCE [LARGE SCALE GENOMIC DNA]</scope>
    <source>
        <strain evidence="6">1A</strain>
    </source>
</reference>
<evidence type="ECO:0000256" key="5">
    <source>
        <dbReference type="ARBA" id="ARBA00030497"/>
    </source>
</evidence>
<dbReference type="Gene3D" id="3.30.1360.20">
    <property type="entry name" value="Transcriptional coactivator/pterin dehydratase"/>
    <property type="match status" value="1"/>
</dbReference>